<name>A0ABV0QDU0_9TELE</name>
<protein>
    <submittedName>
        <fullName evidence="1">Uncharacterized protein</fullName>
    </submittedName>
</protein>
<sequence>MCDSLLLSPIPLQPRLERPSPEGDKNIKIKLFYQNTDLNTHVYTRIVCTHTGSIMKADGARRRESPCTAESQKALVSEQLLYRWKESHVVLSKSLGSSLTYFY</sequence>
<proteinExistence type="predicted"/>
<keyword evidence="2" id="KW-1185">Reference proteome</keyword>
<evidence type="ECO:0000313" key="1">
    <source>
        <dbReference type="EMBL" id="MEQ2193981.1"/>
    </source>
</evidence>
<dbReference type="Proteomes" id="UP001434883">
    <property type="component" value="Unassembled WGS sequence"/>
</dbReference>
<organism evidence="1 2">
    <name type="scientific">Xenoophorus captivus</name>
    <dbReference type="NCBI Taxonomy" id="1517983"/>
    <lineage>
        <taxon>Eukaryota</taxon>
        <taxon>Metazoa</taxon>
        <taxon>Chordata</taxon>
        <taxon>Craniata</taxon>
        <taxon>Vertebrata</taxon>
        <taxon>Euteleostomi</taxon>
        <taxon>Actinopterygii</taxon>
        <taxon>Neopterygii</taxon>
        <taxon>Teleostei</taxon>
        <taxon>Neoteleostei</taxon>
        <taxon>Acanthomorphata</taxon>
        <taxon>Ovalentaria</taxon>
        <taxon>Atherinomorphae</taxon>
        <taxon>Cyprinodontiformes</taxon>
        <taxon>Goodeidae</taxon>
        <taxon>Xenoophorus</taxon>
    </lineage>
</organism>
<evidence type="ECO:0000313" key="2">
    <source>
        <dbReference type="Proteomes" id="UP001434883"/>
    </source>
</evidence>
<reference evidence="1 2" key="1">
    <citation type="submission" date="2021-06" db="EMBL/GenBank/DDBJ databases">
        <authorList>
            <person name="Palmer J.M."/>
        </authorList>
    </citation>
    <scope>NUCLEOTIDE SEQUENCE [LARGE SCALE GENOMIC DNA]</scope>
    <source>
        <strain evidence="1 2">XC_2019</strain>
        <tissue evidence="1">Muscle</tissue>
    </source>
</reference>
<comment type="caution">
    <text evidence="1">The sequence shown here is derived from an EMBL/GenBank/DDBJ whole genome shotgun (WGS) entry which is preliminary data.</text>
</comment>
<gene>
    <name evidence="1" type="ORF">XENOCAPTIV_020008</name>
</gene>
<accession>A0ABV0QDU0</accession>
<dbReference type="EMBL" id="JAHRIN010008831">
    <property type="protein sequence ID" value="MEQ2193981.1"/>
    <property type="molecule type" value="Genomic_DNA"/>
</dbReference>